<dbReference type="Proteomes" id="UP001060085">
    <property type="component" value="Linkage Group LG05"/>
</dbReference>
<sequence>MAITCTIGVQLRRFKIHWKFMNILDTFSEDTKKQFKHFKGQTELITEEMQQKGSYRAYRMGVVEEDQVLLEIALGGYGGGSFTMSMEAQIPTHYNEGTSGSSHSTLDLMKVIMQELQLMRKDMKEMKEHY</sequence>
<comment type="caution">
    <text evidence="1">The sequence shown here is derived from an EMBL/GenBank/DDBJ whole genome shotgun (WGS) entry which is preliminary data.</text>
</comment>
<evidence type="ECO:0000313" key="2">
    <source>
        <dbReference type="Proteomes" id="UP001060085"/>
    </source>
</evidence>
<dbReference type="EMBL" id="CM044705">
    <property type="protein sequence ID" value="KAI5664046.1"/>
    <property type="molecule type" value="Genomic_DNA"/>
</dbReference>
<name>A0ACC0ATI5_CATRO</name>
<gene>
    <name evidence="1" type="ORF">M9H77_23369</name>
</gene>
<reference evidence="2" key="1">
    <citation type="journal article" date="2023" name="Nat. Plants">
        <title>Single-cell RNA sequencing provides a high-resolution roadmap for understanding the multicellular compartmentation of specialized metabolism.</title>
        <authorList>
            <person name="Sun S."/>
            <person name="Shen X."/>
            <person name="Li Y."/>
            <person name="Li Y."/>
            <person name="Wang S."/>
            <person name="Li R."/>
            <person name="Zhang H."/>
            <person name="Shen G."/>
            <person name="Guo B."/>
            <person name="Wei J."/>
            <person name="Xu J."/>
            <person name="St-Pierre B."/>
            <person name="Chen S."/>
            <person name="Sun C."/>
        </authorList>
    </citation>
    <scope>NUCLEOTIDE SEQUENCE [LARGE SCALE GENOMIC DNA]</scope>
</reference>
<protein>
    <submittedName>
        <fullName evidence="1">Uncharacterized protein</fullName>
    </submittedName>
</protein>
<evidence type="ECO:0000313" key="1">
    <source>
        <dbReference type="EMBL" id="KAI5664046.1"/>
    </source>
</evidence>
<accession>A0ACC0ATI5</accession>
<proteinExistence type="predicted"/>
<organism evidence="1 2">
    <name type="scientific">Catharanthus roseus</name>
    <name type="common">Madagascar periwinkle</name>
    <name type="synonym">Vinca rosea</name>
    <dbReference type="NCBI Taxonomy" id="4058"/>
    <lineage>
        <taxon>Eukaryota</taxon>
        <taxon>Viridiplantae</taxon>
        <taxon>Streptophyta</taxon>
        <taxon>Embryophyta</taxon>
        <taxon>Tracheophyta</taxon>
        <taxon>Spermatophyta</taxon>
        <taxon>Magnoliopsida</taxon>
        <taxon>eudicotyledons</taxon>
        <taxon>Gunneridae</taxon>
        <taxon>Pentapetalae</taxon>
        <taxon>asterids</taxon>
        <taxon>lamiids</taxon>
        <taxon>Gentianales</taxon>
        <taxon>Apocynaceae</taxon>
        <taxon>Rauvolfioideae</taxon>
        <taxon>Vinceae</taxon>
        <taxon>Catharanthinae</taxon>
        <taxon>Catharanthus</taxon>
    </lineage>
</organism>
<keyword evidence="2" id="KW-1185">Reference proteome</keyword>